<sequence length="115" mass="13237">MNRATLPEETLTSIFDLLRQLADQIEYASATEWQLFTEYGENERTLSELEELSNARERVTNSYSRINNILLRILQEQPTLSNTMLEMLERAILQGTASVDAVSASVDEVKRQWNL</sequence>
<evidence type="ECO:0000313" key="2">
    <source>
        <dbReference type="Proteomes" id="UP000192439"/>
    </source>
</evidence>
<protein>
    <submittedName>
        <fullName evidence="1">Uncharacterized protein</fullName>
    </submittedName>
</protein>
<reference evidence="1 2" key="1">
    <citation type="journal article" date="2018" name="Harmful Algae">
        <title>The highly heterogeneous methylated genomes and diverse restriction-modification systems of bloom-forming Microcystis.</title>
        <authorList>
            <person name="Zhao L."/>
            <person name="Song Y."/>
            <person name="Li L."/>
            <person name="Gan N."/>
            <person name="Brand J.J."/>
            <person name="Song L."/>
        </authorList>
    </citation>
    <scope>NUCLEOTIDE SEQUENCE [LARGE SCALE GENOMIC DNA]</scope>
    <source>
        <strain evidence="1 2">PCC 7806SL</strain>
    </source>
</reference>
<organism evidence="1 2">
    <name type="scientific">Microcystis aeruginosa PCC 7806SL</name>
    <dbReference type="NCBI Taxonomy" id="1903187"/>
    <lineage>
        <taxon>Bacteria</taxon>
        <taxon>Bacillati</taxon>
        <taxon>Cyanobacteriota</taxon>
        <taxon>Cyanophyceae</taxon>
        <taxon>Oscillatoriophycideae</taxon>
        <taxon>Chroococcales</taxon>
        <taxon>Microcystaceae</taxon>
        <taxon>Microcystis</taxon>
    </lineage>
</organism>
<keyword evidence="2" id="KW-1185">Reference proteome</keyword>
<accession>A0AB33BQ03</accession>
<dbReference type="RefSeq" id="WP_002746526.1">
    <property type="nucleotide sequence ID" value="NZ_CP020771.1"/>
</dbReference>
<dbReference type="Proteomes" id="UP000192439">
    <property type="component" value="Chromosome"/>
</dbReference>
<gene>
    <name evidence="1" type="ORF">BH695_3065</name>
</gene>
<dbReference type="EMBL" id="CP020771">
    <property type="protein sequence ID" value="ARI82344.1"/>
    <property type="molecule type" value="Genomic_DNA"/>
</dbReference>
<evidence type="ECO:0000313" key="1">
    <source>
        <dbReference type="EMBL" id="ARI82344.1"/>
    </source>
</evidence>
<proteinExistence type="predicted"/>
<name>A0AB33BQ03_MICA7</name>
<dbReference type="AlphaFoldDB" id="A0AB33BQ03"/>